<gene>
    <name evidence="3" type="ORF">B0293_06195</name>
    <name evidence="2" type="ORF">C791_5504</name>
</gene>
<evidence type="ECO:0000313" key="2">
    <source>
        <dbReference type="EMBL" id="EMD24922.1"/>
    </source>
</evidence>
<dbReference type="EMBL" id="MUXN01000003">
    <property type="protein sequence ID" value="OOC07720.1"/>
    <property type="molecule type" value="Genomic_DNA"/>
</dbReference>
<organism evidence="2 4">
    <name type="scientific">Amycolatopsis azurea DSM 43854</name>
    <dbReference type="NCBI Taxonomy" id="1238180"/>
    <lineage>
        <taxon>Bacteria</taxon>
        <taxon>Bacillati</taxon>
        <taxon>Actinomycetota</taxon>
        <taxon>Actinomycetes</taxon>
        <taxon>Pseudonocardiales</taxon>
        <taxon>Pseudonocardiaceae</taxon>
        <taxon>Amycolatopsis</taxon>
    </lineage>
</organism>
<dbReference type="Proteomes" id="UP000188551">
    <property type="component" value="Unassembled WGS sequence"/>
</dbReference>
<dbReference type="InterPro" id="IPR024983">
    <property type="entry name" value="CHAT_dom"/>
</dbReference>
<sequence length="1080" mass="116117">MAHHEALNRLSARLAEFQRSRKPESLFTSDAAADATEVIPIALSGNDDQWAAACQVLGWWRFFRCSVLGTDAKYAELAKALVFLTRLADQPAALPEPVRTLIGPAAEANAQAEVGRDLLLAGSRSPEPELLDAGIMLLSAATDAGDPRAGSRVALLIVGLQWRYRRTRRMDDLERTIETGERAIRVLPTGHPERAGILSNLGVAYRSRHGRTDATTDLTRSIELTTAAVTSSPDDAPLRAAGLANLADTYCDRSIRTGDIGDLGTAIDHAEQALALTASGDPDHASCLARVGSIRFRRYERLGDVADLRQAIDFEERALAAEPDLFKPLTDLCVMYRERYQRLGDVGDLSRAVESGERALASLPEDDARRAIPASMLNLACRHLYEATRDLAQLRRAIGYGRQAAAASPAGSPDKASALGNLSPALQRLYEHTGLLSDLQQAIDVDEEALALLPEGHPTRVTSLSNLCVAYGSRAEHTEASADRAHAIELGERALAAIPADDPTRIVTVRTVSAAYRDQFKHHGDVANLDRAIELAHLALDTLPADHPTRYRCLSDLNTVYQLRHRHSADEADMRRGIGFQEQALACLPAAHPELARVATNLGQAHHQFADTTGRPVDRDRLGPLIDVITESAATASTTQQVRSFHVAGRVATVLGDHRRAATLLDSATALLSSLPPSGADWRDREYRIGQYTGLVRESIAAHCAVGDPAGAVETAERGRGVLLAAELDVDTDSVTARTFSELRTAAADGVVVLVNTNLRQGEAIIVTATGDPILVRLPGLGGAGLHERVQHLIDVNQRSGFAAALHRRRVVPDITGWLWDVAVAPILAALPTARRVWWMPTDLLGLFPWHAAGRPGEPGALDAVVSSYTATLRTLSHARSRPPSAGRRQLTVAVRDAPGATPLPATAGEAEHLHGAHPDLPLLVDEHATADAVRTALRQATWAHFACHADADLLVPSRSGLQLHDEILTLSEISRLRLADAELAYLSACSTANPGITQADESLHLASAFQMAGFRHVIATLWPIADDVAATAAREIYRHLDGTPSAGSAAHAVRQATLDLRAEHPDRPDLWASLIHNGP</sequence>
<evidence type="ECO:0000313" key="4">
    <source>
        <dbReference type="Proteomes" id="UP000014137"/>
    </source>
</evidence>
<dbReference type="PANTHER" id="PTHR19959">
    <property type="entry name" value="KINESIN LIGHT CHAIN"/>
    <property type="match status" value="1"/>
</dbReference>
<dbReference type="InterPro" id="IPR011990">
    <property type="entry name" value="TPR-like_helical_dom_sf"/>
</dbReference>
<dbReference type="SUPFAM" id="SSF48452">
    <property type="entry name" value="TPR-like"/>
    <property type="match status" value="1"/>
</dbReference>
<dbReference type="EMBL" id="ANMG01000053">
    <property type="protein sequence ID" value="EMD24922.1"/>
    <property type="molecule type" value="Genomic_DNA"/>
</dbReference>
<dbReference type="Gene3D" id="1.25.40.10">
    <property type="entry name" value="Tetratricopeptide repeat domain"/>
    <property type="match status" value="2"/>
</dbReference>
<accession>M2QG15</accession>
<evidence type="ECO:0000313" key="3">
    <source>
        <dbReference type="EMBL" id="OOC07720.1"/>
    </source>
</evidence>
<protein>
    <submittedName>
        <fullName evidence="3">CHAT domain-containing protein</fullName>
    </submittedName>
</protein>
<name>M2QG15_9PSEU</name>
<proteinExistence type="predicted"/>
<dbReference type="Proteomes" id="UP000014137">
    <property type="component" value="Unassembled WGS sequence"/>
</dbReference>
<comment type="caution">
    <text evidence="2">The sequence shown here is derived from an EMBL/GenBank/DDBJ whole genome shotgun (WGS) entry which is preliminary data.</text>
</comment>
<reference evidence="3 5" key="2">
    <citation type="submission" date="2017-02" db="EMBL/GenBank/DDBJ databases">
        <title>Amycolatopsis azurea DSM 43854 draft genome.</title>
        <authorList>
            <person name="Mayilraj S."/>
        </authorList>
    </citation>
    <scope>NUCLEOTIDE SEQUENCE [LARGE SCALE GENOMIC DNA]</scope>
    <source>
        <strain evidence="3 5">DSM 43854</strain>
    </source>
</reference>
<evidence type="ECO:0000259" key="1">
    <source>
        <dbReference type="Pfam" id="PF12770"/>
    </source>
</evidence>
<feature type="domain" description="CHAT" evidence="1">
    <location>
        <begin position="817"/>
        <end position="1079"/>
    </location>
</feature>
<dbReference type="AlphaFoldDB" id="M2QG15"/>
<reference evidence="2 4" key="1">
    <citation type="submission" date="2012-10" db="EMBL/GenBank/DDBJ databases">
        <title>Genome assembly of Amycolatopsis azurea DSM 43854.</title>
        <authorList>
            <person name="Khatri I."/>
            <person name="Kaur I."/>
            <person name="Subramanian S."/>
            <person name="Mayilraj S."/>
        </authorList>
    </citation>
    <scope>NUCLEOTIDE SEQUENCE [LARGE SCALE GENOMIC DNA]</scope>
    <source>
        <strain evidence="2 4">DSM 43854</strain>
    </source>
</reference>
<evidence type="ECO:0000313" key="5">
    <source>
        <dbReference type="Proteomes" id="UP000188551"/>
    </source>
</evidence>
<dbReference type="PATRIC" id="fig|1238180.3.peg.5420"/>
<dbReference type="PANTHER" id="PTHR19959:SF119">
    <property type="entry name" value="FUNGAL LIPASE-LIKE DOMAIN-CONTAINING PROTEIN"/>
    <property type="match status" value="1"/>
</dbReference>
<dbReference type="RefSeq" id="WP_005162142.1">
    <property type="nucleotide sequence ID" value="NZ_ANMG01000053.1"/>
</dbReference>
<dbReference type="Pfam" id="PF12770">
    <property type="entry name" value="CHAT"/>
    <property type="match status" value="1"/>
</dbReference>
<keyword evidence="5" id="KW-1185">Reference proteome</keyword>